<protein>
    <submittedName>
        <fullName evidence="2">Uncharacterized protein</fullName>
    </submittedName>
</protein>
<name>A0A4Y9YYJ1_9AGAM</name>
<evidence type="ECO:0000313" key="3">
    <source>
        <dbReference type="Proteomes" id="UP000298327"/>
    </source>
</evidence>
<evidence type="ECO:0000313" key="2">
    <source>
        <dbReference type="EMBL" id="TFY66641.1"/>
    </source>
</evidence>
<feature type="region of interest" description="Disordered" evidence="1">
    <location>
        <begin position="1"/>
        <end position="62"/>
    </location>
</feature>
<accession>A0A4Y9YYJ1</accession>
<dbReference type="EMBL" id="SEOQ01000230">
    <property type="protein sequence ID" value="TFY66641.1"/>
    <property type="molecule type" value="Genomic_DNA"/>
</dbReference>
<dbReference type="AlphaFoldDB" id="A0A4Y9YYJ1"/>
<sequence>MPTTDSRDSTASPVSPYDGASSTGTLSDGEGDADSGLGLRRFPNASTSTSTEDTDDVGFGHPLQRMVDLETLDERSEGFLGNHALYRMPVAGSSSTSSHYYFV</sequence>
<gene>
    <name evidence="2" type="ORF">EVG20_g4449</name>
</gene>
<proteinExistence type="predicted"/>
<organism evidence="2 3">
    <name type="scientific">Dentipellis fragilis</name>
    <dbReference type="NCBI Taxonomy" id="205917"/>
    <lineage>
        <taxon>Eukaryota</taxon>
        <taxon>Fungi</taxon>
        <taxon>Dikarya</taxon>
        <taxon>Basidiomycota</taxon>
        <taxon>Agaricomycotina</taxon>
        <taxon>Agaricomycetes</taxon>
        <taxon>Russulales</taxon>
        <taxon>Hericiaceae</taxon>
        <taxon>Dentipellis</taxon>
    </lineage>
</organism>
<keyword evidence="3" id="KW-1185">Reference proteome</keyword>
<evidence type="ECO:0000256" key="1">
    <source>
        <dbReference type="SAM" id="MobiDB-lite"/>
    </source>
</evidence>
<dbReference type="Proteomes" id="UP000298327">
    <property type="component" value="Unassembled WGS sequence"/>
</dbReference>
<reference evidence="2 3" key="1">
    <citation type="submission" date="2019-02" db="EMBL/GenBank/DDBJ databases">
        <title>Genome sequencing of the rare red list fungi Dentipellis fragilis.</title>
        <authorList>
            <person name="Buettner E."/>
            <person name="Kellner H."/>
        </authorList>
    </citation>
    <scope>NUCLEOTIDE SEQUENCE [LARGE SCALE GENOMIC DNA]</scope>
    <source>
        <strain evidence="2 3">DSM 105465</strain>
    </source>
</reference>
<comment type="caution">
    <text evidence="2">The sequence shown here is derived from an EMBL/GenBank/DDBJ whole genome shotgun (WGS) entry which is preliminary data.</text>
</comment>
<dbReference type="OrthoDB" id="3260792at2759"/>